<evidence type="ECO:0000313" key="1">
    <source>
        <dbReference type="EMBL" id="SCM59643.1"/>
    </source>
</evidence>
<dbReference type="KEGG" id="pmuc:ING2E5A_2848"/>
<dbReference type="Proteomes" id="UP000178485">
    <property type="component" value="Chromosome i"/>
</dbReference>
<dbReference type="STRING" id="1642646.ING2E5A_2848"/>
<keyword evidence="2" id="KW-1185">Reference proteome</keyword>
<dbReference type="EMBL" id="LT608328">
    <property type="protein sequence ID" value="SCM59643.1"/>
    <property type="molecule type" value="Genomic_DNA"/>
</dbReference>
<sequence>MILSVFSDTRTVFSLNDVAMLIGESEFKKLNERLNYYVRKGKLLRPRKGIYAKPGYKPEELACTLYTPSYISLEYVLQKAGVIFQYDERITVVSYLSRSVDIEGRIYAYRKIKGEILIVTQGIIQTGNVNIATPERAFLDILYLNKEYYFDNLNPLDKNLITKLLPEYNSNTLTAKVKKLFANG</sequence>
<reference evidence="1 2" key="1">
    <citation type="submission" date="2016-08" db="EMBL/GenBank/DDBJ databases">
        <authorList>
            <person name="Seilhamer J.J."/>
        </authorList>
    </citation>
    <scope>NUCLEOTIDE SEQUENCE [LARGE SCALE GENOMIC DNA]</scope>
    <source>
        <strain evidence="1">ING2-E5A</strain>
    </source>
</reference>
<evidence type="ECO:0008006" key="3">
    <source>
        <dbReference type="Google" id="ProtNLM"/>
    </source>
</evidence>
<protein>
    <recommendedName>
        <fullName evidence="3">Transcriptional regulator, AbiEi antitoxin, Type IV TA system</fullName>
    </recommendedName>
</protein>
<dbReference type="AlphaFoldDB" id="A0A1G4GAR6"/>
<evidence type="ECO:0000313" key="2">
    <source>
        <dbReference type="Proteomes" id="UP000178485"/>
    </source>
</evidence>
<accession>A0A1G4GAR6</accession>
<gene>
    <name evidence="1" type="ORF">ING2E5A_2848</name>
</gene>
<organism evidence="1 2">
    <name type="scientific">Petrimonas mucosa</name>
    <dbReference type="NCBI Taxonomy" id="1642646"/>
    <lineage>
        <taxon>Bacteria</taxon>
        <taxon>Pseudomonadati</taxon>
        <taxon>Bacteroidota</taxon>
        <taxon>Bacteroidia</taxon>
        <taxon>Bacteroidales</taxon>
        <taxon>Dysgonomonadaceae</taxon>
        <taxon>Petrimonas</taxon>
    </lineage>
</organism>
<name>A0A1G4GAR6_9BACT</name>
<proteinExistence type="predicted"/>